<dbReference type="Proteomes" id="UP000735874">
    <property type="component" value="Unassembled WGS sequence"/>
</dbReference>
<evidence type="ECO:0000256" key="1">
    <source>
        <dbReference type="SAM" id="MobiDB-lite"/>
    </source>
</evidence>
<organism evidence="2 3">
    <name type="scientific">Phytophthora cactorum</name>
    <dbReference type="NCBI Taxonomy" id="29920"/>
    <lineage>
        <taxon>Eukaryota</taxon>
        <taxon>Sar</taxon>
        <taxon>Stramenopiles</taxon>
        <taxon>Oomycota</taxon>
        <taxon>Peronosporomycetes</taxon>
        <taxon>Peronosporales</taxon>
        <taxon>Peronosporaceae</taxon>
        <taxon>Phytophthora</taxon>
    </lineage>
</organism>
<evidence type="ECO:0000313" key="3">
    <source>
        <dbReference type="Proteomes" id="UP000735874"/>
    </source>
</evidence>
<gene>
    <name evidence="2" type="ORF">PC113_g24829</name>
</gene>
<protein>
    <submittedName>
        <fullName evidence="2">Uncharacterized protein</fullName>
    </submittedName>
</protein>
<feature type="compositionally biased region" description="Acidic residues" evidence="1">
    <location>
        <begin position="77"/>
        <end position="86"/>
    </location>
</feature>
<dbReference type="AlphaFoldDB" id="A0A8T0XQQ4"/>
<reference evidence="2" key="1">
    <citation type="submission" date="2018-10" db="EMBL/GenBank/DDBJ databases">
        <title>Effector identification in a new, highly contiguous assembly of the strawberry crown rot pathogen Phytophthora cactorum.</title>
        <authorList>
            <person name="Armitage A.D."/>
            <person name="Nellist C.F."/>
            <person name="Bates H."/>
            <person name="Vickerstaff R.J."/>
            <person name="Harrison R.J."/>
        </authorList>
    </citation>
    <scope>NUCLEOTIDE SEQUENCE</scope>
    <source>
        <strain evidence="2">15-7</strain>
    </source>
</reference>
<dbReference type="EMBL" id="RCMG01003662">
    <property type="protein sequence ID" value="KAG2799226.1"/>
    <property type="molecule type" value="Genomic_DNA"/>
</dbReference>
<name>A0A8T0XQQ4_9STRA</name>
<evidence type="ECO:0000313" key="2">
    <source>
        <dbReference type="EMBL" id="KAG2799226.1"/>
    </source>
</evidence>
<feature type="non-terminal residue" evidence="2">
    <location>
        <position position="1"/>
    </location>
</feature>
<accession>A0A8T0XQQ4</accession>
<proteinExistence type="predicted"/>
<sequence>MLAGMQERQTGSPLCRHIHLPREWWERRQVLLSLKSDMITRGCHATTVLTEMRRKKQKRSMSTESEHQAIDTGSISEADDVSNDEEEEELVVVMQRVAFMKMHKPEFEISRSAMRSLKEGIASWGEV</sequence>
<comment type="caution">
    <text evidence="2">The sequence shown here is derived from an EMBL/GenBank/DDBJ whole genome shotgun (WGS) entry which is preliminary data.</text>
</comment>
<feature type="region of interest" description="Disordered" evidence="1">
    <location>
        <begin position="51"/>
        <end position="86"/>
    </location>
</feature>